<dbReference type="InterPro" id="IPR036192">
    <property type="entry name" value="Cell_div_ZapA-like_sf"/>
</dbReference>
<dbReference type="GO" id="GO:0043093">
    <property type="term" value="P:FtsZ-dependent cytokinesis"/>
    <property type="evidence" value="ECO:0007669"/>
    <property type="project" value="TreeGrafter"/>
</dbReference>
<dbReference type="GO" id="GO:0005829">
    <property type="term" value="C:cytosol"/>
    <property type="evidence" value="ECO:0007669"/>
    <property type="project" value="TreeGrafter"/>
</dbReference>
<dbReference type="InterPro" id="IPR007838">
    <property type="entry name" value="Cell_div_ZapA-like"/>
</dbReference>
<accession>A0A3B1C443</accession>
<keyword evidence="6" id="KW-0131">Cell cycle</keyword>
<dbReference type="EMBL" id="UOFX01000089">
    <property type="protein sequence ID" value="VAX11677.1"/>
    <property type="molecule type" value="Genomic_DNA"/>
</dbReference>
<keyword evidence="5" id="KW-0717">Septation</keyword>
<dbReference type="AlphaFoldDB" id="A0A3B1C443"/>
<keyword evidence="3" id="KW-0963">Cytoplasm</keyword>
<evidence type="ECO:0000256" key="5">
    <source>
        <dbReference type="ARBA" id="ARBA00023210"/>
    </source>
</evidence>
<dbReference type="SUPFAM" id="SSF102829">
    <property type="entry name" value="Cell division protein ZapA-like"/>
    <property type="match status" value="1"/>
</dbReference>
<evidence type="ECO:0000256" key="3">
    <source>
        <dbReference type="ARBA" id="ARBA00022490"/>
    </source>
</evidence>
<evidence type="ECO:0000256" key="6">
    <source>
        <dbReference type="ARBA" id="ARBA00023306"/>
    </source>
</evidence>
<comment type="function">
    <text evidence="7">Activator of cell division through the inhibition of FtsZ GTPase activity, therefore promoting FtsZ assembly into bundles of protofilaments necessary for the formation of the division Z ring. It is recruited early at mid-cell but it is not essential for cell division.</text>
</comment>
<evidence type="ECO:0000256" key="9">
    <source>
        <dbReference type="ARBA" id="ARBA00033158"/>
    </source>
</evidence>
<evidence type="ECO:0000256" key="7">
    <source>
        <dbReference type="ARBA" id="ARBA00024910"/>
    </source>
</evidence>
<reference evidence="10" key="1">
    <citation type="submission" date="2018-06" db="EMBL/GenBank/DDBJ databases">
        <authorList>
            <person name="Zhirakovskaya E."/>
        </authorList>
    </citation>
    <scope>NUCLEOTIDE SEQUENCE</scope>
</reference>
<dbReference type="GO" id="GO:0000921">
    <property type="term" value="P:septin ring assembly"/>
    <property type="evidence" value="ECO:0007669"/>
    <property type="project" value="TreeGrafter"/>
</dbReference>
<evidence type="ECO:0000256" key="1">
    <source>
        <dbReference type="ARBA" id="ARBA00004496"/>
    </source>
</evidence>
<evidence type="ECO:0000256" key="2">
    <source>
        <dbReference type="ARBA" id="ARBA00015195"/>
    </source>
</evidence>
<comment type="subcellular location">
    <subcellularLocation>
        <location evidence="1">Cytoplasm</location>
    </subcellularLocation>
</comment>
<proteinExistence type="predicted"/>
<keyword evidence="4" id="KW-0132">Cell division</keyword>
<evidence type="ECO:0000256" key="8">
    <source>
        <dbReference type="ARBA" id="ARBA00026068"/>
    </source>
</evidence>
<dbReference type="Gene3D" id="1.20.5.50">
    <property type="match status" value="1"/>
</dbReference>
<evidence type="ECO:0000256" key="4">
    <source>
        <dbReference type="ARBA" id="ARBA00022618"/>
    </source>
</evidence>
<dbReference type="GO" id="GO:0000917">
    <property type="term" value="P:division septum assembly"/>
    <property type="evidence" value="ECO:0007669"/>
    <property type="project" value="UniProtKB-KW"/>
</dbReference>
<gene>
    <name evidence="10" type="ORF">MNBD_GAMMA26-51</name>
</gene>
<protein>
    <recommendedName>
        <fullName evidence="2">Cell division protein ZapA</fullName>
    </recommendedName>
    <alternativeName>
        <fullName evidence="9">Z ring-associated protein ZapA</fullName>
    </alternativeName>
</protein>
<dbReference type="GO" id="GO:0030428">
    <property type="term" value="C:cell septum"/>
    <property type="evidence" value="ECO:0007669"/>
    <property type="project" value="TreeGrafter"/>
</dbReference>
<sequence>MKQEPTPVTVHILDKDYLISCEPDERESLLDSVRFLDTKMREIRSNGKVIGTDRIAVMAALNLAHELLGQQSQKDSSSESTGNRIRILQNKIEAALNSTNQLEL</sequence>
<dbReference type="GO" id="GO:0032153">
    <property type="term" value="C:cell division site"/>
    <property type="evidence" value="ECO:0007669"/>
    <property type="project" value="TreeGrafter"/>
</dbReference>
<dbReference type="InterPro" id="IPR042233">
    <property type="entry name" value="Cell_div_ZapA_N"/>
</dbReference>
<dbReference type="Gene3D" id="3.30.160.880">
    <property type="entry name" value="Cell division protein ZapA protomer, N-terminal domain"/>
    <property type="match status" value="1"/>
</dbReference>
<organism evidence="10">
    <name type="scientific">hydrothermal vent metagenome</name>
    <dbReference type="NCBI Taxonomy" id="652676"/>
    <lineage>
        <taxon>unclassified sequences</taxon>
        <taxon>metagenomes</taxon>
        <taxon>ecological metagenomes</taxon>
    </lineage>
</organism>
<evidence type="ECO:0000313" key="10">
    <source>
        <dbReference type="EMBL" id="VAX11677.1"/>
    </source>
</evidence>
<name>A0A3B1C443_9ZZZZ</name>
<comment type="subunit">
    <text evidence="8">Homodimer. Interacts with FtsZ.</text>
</comment>
<dbReference type="Pfam" id="PF05164">
    <property type="entry name" value="ZapA"/>
    <property type="match status" value="1"/>
</dbReference>
<dbReference type="PANTHER" id="PTHR34981">
    <property type="entry name" value="CELL DIVISION PROTEIN ZAPA"/>
    <property type="match status" value="1"/>
</dbReference>
<dbReference type="PANTHER" id="PTHR34981:SF1">
    <property type="entry name" value="CELL DIVISION PROTEIN ZAPA"/>
    <property type="match status" value="1"/>
</dbReference>